<dbReference type="GO" id="GO:0005975">
    <property type="term" value="P:carbohydrate metabolic process"/>
    <property type="evidence" value="ECO:0007669"/>
    <property type="project" value="UniProtKB-UniRule"/>
</dbReference>
<comment type="function">
    <text evidence="2">Hydrolysis of 6-phosphogluconolactone to 6-phosphogluconate.</text>
</comment>
<accession>A0A0N4Z174</accession>
<dbReference type="GO" id="GO:0017057">
    <property type="term" value="F:6-phosphogluconolactonase activity"/>
    <property type="evidence" value="ECO:0007669"/>
    <property type="project" value="UniProtKB-UniRule"/>
</dbReference>
<dbReference type="STRING" id="131310.A0A0N4Z174"/>
<comment type="pathway">
    <text evidence="2">Carbohydrate degradation; pentose phosphate pathway; D-ribulose 5-phosphate from D-glucose 6-phosphate (oxidative stage): step 2/3.</text>
</comment>
<dbReference type="WBParaSite" id="PTRK_0000044900.1">
    <property type="protein sequence ID" value="PTRK_0000044900.1"/>
    <property type="gene ID" value="PTRK_0000044900"/>
</dbReference>
<comment type="similarity">
    <text evidence="1 2">Belongs to the glucosamine/galactosamine-6-phosphate isomerase family. 6-phosphogluconolactonase subfamily.</text>
</comment>
<evidence type="ECO:0000259" key="3">
    <source>
        <dbReference type="Pfam" id="PF01182"/>
    </source>
</evidence>
<comment type="catalytic activity">
    <reaction evidence="2">
        <text>6-phospho-D-glucono-1,5-lactone + H2O = 6-phospho-D-gluconate + H(+)</text>
        <dbReference type="Rhea" id="RHEA:12556"/>
        <dbReference type="ChEBI" id="CHEBI:15377"/>
        <dbReference type="ChEBI" id="CHEBI:15378"/>
        <dbReference type="ChEBI" id="CHEBI:57955"/>
        <dbReference type="ChEBI" id="CHEBI:58759"/>
        <dbReference type="EC" id="3.1.1.31"/>
    </reaction>
</comment>
<sequence>MSTITLSLDEIVPYVKDLLKKTIEDGKLNKNVYIGLSGGSMPKVVSQSLIELIANGITLDNVKFFMVDERVVPLDHKDSNCGEYLNLLPKTLKDNFIPITNFNDEVVAAKEFEDILKKDANLKVSSSGFPIFDLLLLGLGPDGHTCSLFPGHKLLEENVKWIVSISDSPKPPPKRITITIPVINNAKNVVFLATGDNKKNAIKEILINHNKNFPPSLIKLTSGGHATWVIDHDPFA</sequence>
<evidence type="ECO:0000313" key="4">
    <source>
        <dbReference type="Proteomes" id="UP000038045"/>
    </source>
</evidence>
<dbReference type="InterPro" id="IPR005900">
    <property type="entry name" value="6-phosphogluconolactonase_DevB"/>
</dbReference>
<name>A0A0N4Z174_PARTI</name>
<dbReference type="InterPro" id="IPR006148">
    <property type="entry name" value="Glc/Gal-6P_isomerase"/>
</dbReference>
<dbReference type="UniPathway" id="UPA00115">
    <property type="reaction ID" value="UER00409"/>
</dbReference>
<dbReference type="AlphaFoldDB" id="A0A0N4Z174"/>
<protein>
    <recommendedName>
        <fullName evidence="2">6-phosphogluconolactonase</fullName>
        <shortName evidence="2">6PGL</shortName>
        <ecNumber evidence="2">3.1.1.31</ecNumber>
    </recommendedName>
</protein>
<dbReference type="EC" id="3.1.1.31" evidence="2"/>
<dbReference type="Pfam" id="PF01182">
    <property type="entry name" value="Glucosamine_iso"/>
    <property type="match status" value="1"/>
</dbReference>
<evidence type="ECO:0000313" key="5">
    <source>
        <dbReference type="WBParaSite" id="PTRK_0000044900.1"/>
    </source>
</evidence>
<dbReference type="InterPro" id="IPR037171">
    <property type="entry name" value="NagB/RpiA_transferase-like"/>
</dbReference>
<evidence type="ECO:0000256" key="1">
    <source>
        <dbReference type="ARBA" id="ARBA00010662"/>
    </source>
</evidence>
<dbReference type="InterPro" id="IPR039104">
    <property type="entry name" value="6PGL"/>
</dbReference>
<keyword evidence="4" id="KW-1185">Reference proteome</keyword>
<dbReference type="NCBIfam" id="TIGR01198">
    <property type="entry name" value="pgl"/>
    <property type="match status" value="1"/>
</dbReference>
<feature type="domain" description="Glucosamine/galactosamine-6-phosphate isomerase" evidence="3">
    <location>
        <begin position="15"/>
        <end position="222"/>
    </location>
</feature>
<dbReference type="GO" id="GO:0006098">
    <property type="term" value="P:pentose-phosphate shunt"/>
    <property type="evidence" value="ECO:0007669"/>
    <property type="project" value="UniProtKB-UniPathway"/>
</dbReference>
<evidence type="ECO:0000256" key="2">
    <source>
        <dbReference type="RuleBase" id="RU365095"/>
    </source>
</evidence>
<dbReference type="Proteomes" id="UP000038045">
    <property type="component" value="Unplaced"/>
</dbReference>
<proteinExistence type="inferred from homology"/>
<dbReference type="PANTHER" id="PTHR11054:SF0">
    <property type="entry name" value="6-PHOSPHOGLUCONOLACTONASE"/>
    <property type="match status" value="1"/>
</dbReference>
<dbReference type="CDD" id="cd01400">
    <property type="entry name" value="6PGL"/>
    <property type="match status" value="1"/>
</dbReference>
<reference evidence="5" key="1">
    <citation type="submission" date="2017-02" db="UniProtKB">
        <authorList>
            <consortium name="WormBaseParasite"/>
        </authorList>
    </citation>
    <scope>IDENTIFICATION</scope>
</reference>
<organism evidence="4 5">
    <name type="scientific">Parastrongyloides trichosuri</name>
    <name type="common">Possum-specific nematode worm</name>
    <dbReference type="NCBI Taxonomy" id="131310"/>
    <lineage>
        <taxon>Eukaryota</taxon>
        <taxon>Metazoa</taxon>
        <taxon>Ecdysozoa</taxon>
        <taxon>Nematoda</taxon>
        <taxon>Chromadorea</taxon>
        <taxon>Rhabditida</taxon>
        <taxon>Tylenchina</taxon>
        <taxon>Panagrolaimomorpha</taxon>
        <taxon>Strongyloidoidea</taxon>
        <taxon>Strongyloididae</taxon>
        <taxon>Parastrongyloides</taxon>
    </lineage>
</organism>
<dbReference type="PANTHER" id="PTHR11054">
    <property type="entry name" value="6-PHOSPHOGLUCONOLACTONASE"/>
    <property type="match status" value="1"/>
</dbReference>
<dbReference type="SUPFAM" id="SSF100950">
    <property type="entry name" value="NagB/RpiA/CoA transferase-like"/>
    <property type="match status" value="1"/>
</dbReference>
<keyword evidence="2" id="KW-0378">Hydrolase</keyword>
<dbReference type="Gene3D" id="3.40.50.1360">
    <property type="match status" value="1"/>
</dbReference>